<dbReference type="Gene3D" id="3.40.50.360">
    <property type="match status" value="1"/>
</dbReference>
<geneLocation type="plasmid" evidence="3 6">
    <name>p1_CACC879</name>
</geneLocation>
<dbReference type="SUPFAM" id="SSF52218">
    <property type="entry name" value="Flavoproteins"/>
    <property type="match status" value="1"/>
</dbReference>
<dbReference type="PANTHER" id="PTHR37297:SF1">
    <property type="entry name" value="PROTEIN NRDI"/>
    <property type="match status" value="1"/>
</dbReference>
<name>A0A1B2A403_LATCU</name>
<dbReference type="GO" id="GO:0010181">
    <property type="term" value="F:FMN binding"/>
    <property type="evidence" value="ECO:0007669"/>
    <property type="project" value="InterPro"/>
</dbReference>
<keyword evidence="3" id="KW-0614">Plasmid</keyword>
<dbReference type="Pfam" id="PF07972">
    <property type="entry name" value="Flavodoxin_NdrI"/>
    <property type="match status" value="1"/>
</dbReference>
<dbReference type="GeneID" id="49611365"/>
<dbReference type="InterPro" id="IPR004465">
    <property type="entry name" value="RNR_NrdI"/>
</dbReference>
<proteinExistence type="predicted"/>
<dbReference type="RefSeq" id="WP_004265795.1">
    <property type="nucleotide sequence ID" value="NZ_BJOQ01000010.1"/>
</dbReference>
<evidence type="ECO:0000313" key="3">
    <source>
        <dbReference type="EMBL" id="WDC92952.1"/>
    </source>
</evidence>
<dbReference type="Proteomes" id="UP000257607">
    <property type="component" value="Chromosome"/>
</dbReference>
<dbReference type="EMBL" id="CP022474">
    <property type="protein sequence ID" value="ASN59133.1"/>
    <property type="molecule type" value="Genomic_DNA"/>
</dbReference>
<gene>
    <name evidence="3" type="primary">nrdI</name>
    <name evidence="1" type="ORF">CG419_00115</name>
    <name evidence="2" type="ORF">DT351_00120</name>
    <name evidence="3" type="ORF">PSR33_07280</name>
</gene>
<reference evidence="3" key="3">
    <citation type="submission" date="2023-02" db="EMBL/GenBank/DDBJ databases">
        <title>Complete genome sequence of Lactobacillus curvatus CACC879 isolated from Pig feces.</title>
        <authorList>
            <person name="Park S."/>
            <person name="Park M.A."/>
            <person name="Kim D.-H."/>
            <person name="Kim Y."/>
        </authorList>
    </citation>
    <scope>NUCLEOTIDE SEQUENCE</scope>
    <source>
        <strain evidence="3">Curvatus</strain>
        <plasmid evidence="3">p1_CACC879</plasmid>
    </source>
</reference>
<dbReference type="EMBL" id="CP031003">
    <property type="protein sequence ID" value="AXN34878.1"/>
    <property type="molecule type" value="Genomic_DNA"/>
</dbReference>
<dbReference type="InterPro" id="IPR029039">
    <property type="entry name" value="Flavoprotein-like_sf"/>
</dbReference>
<dbReference type="PIRSF" id="PIRSF005087">
    <property type="entry name" value="NrdI"/>
    <property type="match status" value="1"/>
</dbReference>
<dbReference type="NCBIfam" id="NF002714">
    <property type="entry name" value="PRK02551.1"/>
    <property type="match status" value="1"/>
</dbReference>
<evidence type="ECO:0000313" key="5">
    <source>
        <dbReference type="Proteomes" id="UP000257607"/>
    </source>
</evidence>
<sequence length="155" mass="17192">MLKNLTILYISIAGNTRSFVTDLQDYAAQQHANNPALPTITLTEISDATPFKAETEPFYAFVPTYLDGGNGIDNGVKELMTNSLGEYIDYAQNARLCYGVIGSGNRNFNEQYCLTAKRYAVQFDAPFIADYELRGNAKDVARIYTLMVANAQQHA</sequence>
<protein>
    <submittedName>
        <fullName evidence="3">Class Ib ribonucleoside-diphosphate reductase assembly flavoprotein NrdI</fullName>
    </submittedName>
    <submittedName>
        <fullName evidence="1">Ribonucleotide reductase assembly protein NrdI</fullName>
    </submittedName>
</protein>
<dbReference type="AlphaFoldDB" id="A0A1B2A403"/>
<evidence type="ECO:0000313" key="1">
    <source>
        <dbReference type="EMBL" id="ASN59133.1"/>
    </source>
</evidence>
<evidence type="ECO:0000313" key="4">
    <source>
        <dbReference type="Proteomes" id="UP000199749"/>
    </source>
</evidence>
<dbReference type="OrthoDB" id="350535at2"/>
<dbReference type="PANTHER" id="PTHR37297">
    <property type="entry name" value="PROTEIN NRDI"/>
    <property type="match status" value="1"/>
</dbReference>
<reference evidence="2 5" key="2">
    <citation type="submission" date="2018-07" db="EMBL/GenBank/DDBJ databases">
        <title>Lactobacillus curvatus genome sequence.</title>
        <authorList>
            <person name="Prechtl R."/>
        </authorList>
    </citation>
    <scope>NUCLEOTIDE SEQUENCE [LARGE SCALE GENOMIC DNA]</scope>
    <source>
        <strain evidence="2 5">TMW 1.1928</strain>
    </source>
</reference>
<evidence type="ECO:0000313" key="6">
    <source>
        <dbReference type="Proteomes" id="UP001215533"/>
    </source>
</evidence>
<dbReference type="Proteomes" id="UP001215533">
    <property type="component" value="Plasmid p1_CACC879"/>
</dbReference>
<organism evidence="3 6">
    <name type="scientific">Latilactobacillus curvatus</name>
    <name type="common">Lactobacillus curvatus</name>
    <dbReference type="NCBI Taxonomy" id="28038"/>
    <lineage>
        <taxon>Bacteria</taxon>
        <taxon>Bacillati</taxon>
        <taxon>Bacillota</taxon>
        <taxon>Bacilli</taxon>
        <taxon>Lactobacillales</taxon>
        <taxon>Lactobacillaceae</taxon>
        <taxon>Latilactobacillus</taxon>
    </lineage>
</organism>
<dbReference type="EMBL" id="CP117684">
    <property type="protein sequence ID" value="WDC92952.1"/>
    <property type="molecule type" value="Genomic_DNA"/>
</dbReference>
<dbReference type="Proteomes" id="UP000199749">
    <property type="component" value="Chromosome"/>
</dbReference>
<evidence type="ECO:0000313" key="2">
    <source>
        <dbReference type="EMBL" id="AXN34878.1"/>
    </source>
</evidence>
<reference evidence="1 4" key="1">
    <citation type="submission" date="2017-07" db="EMBL/GenBank/DDBJ databases">
        <title>Lactobacillus curvatus MRS6 whole genome.</title>
        <authorList>
            <person name="Jans C."/>
            <person name="Lagler S."/>
            <person name="Lacroix C."/>
            <person name="Meile L."/>
            <person name="Stevens M.J.A."/>
        </authorList>
    </citation>
    <scope>NUCLEOTIDE SEQUENCE [LARGE SCALE GENOMIC DNA]</scope>
    <source>
        <strain evidence="1 4">MRS6</strain>
    </source>
</reference>
<accession>A0A1B2A403</accession>